<dbReference type="PROSITE" id="PS00595">
    <property type="entry name" value="AA_TRANSFER_CLASS_5"/>
    <property type="match status" value="1"/>
</dbReference>
<dbReference type="EC" id="2.8.1.7" evidence="10"/>
<dbReference type="InterPro" id="IPR015422">
    <property type="entry name" value="PyrdxlP-dep_Trfase_small"/>
</dbReference>
<dbReference type="Pfam" id="PF00266">
    <property type="entry name" value="Aminotran_5"/>
    <property type="match status" value="1"/>
</dbReference>
<feature type="domain" description="Aminotransferase class V" evidence="13">
    <location>
        <begin position="6"/>
        <end position="368"/>
    </location>
</feature>
<dbReference type="EMBL" id="BMGS01000006">
    <property type="protein sequence ID" value="GGG48636.1"/>
    <property type="molecule type" value="Genomic_DNA"/>
</dbReference>
<sequence>MLKLPIYLDNNATTPLDPRVLEAMMPYLTEVFGNAASRNHPFGWAAEEAVDYAREQIASLINCDPKEIIFTSGATESDNLGIKGVFEMYSQKGNHIITATTEHKAVLDTCKHIEKLGGRVTYLPVNAEGLISLEELEAAMTPETILVTIMYGNNETGTIQPIREIARIAHQHGALFMTDGTQAVGKIPVDVIADGIDLMAFSAHKMYGPKGVGALYVRRKNPRVKVTAQMDGGGHERGMRSGTLNVPGIVGLGKACELCKLEMEADTQRLSTMRDRLERELLTLEESYVNGSREHRLPHVANISFKYVEGEGLMMGVKDLAVSSGSACTSASLEPSYVLKALGLSDDLAHSSLRFGLSRFTTDEQVDYAINHVKEAVTKLREMSPLWEMFKEGIDLNSIEWAEH</sequence>
<keyword evidence="5 10" id="KW-0479">Metal-binding</keyword>
<keyword evidence="4 10" id="KW-0001">2Fe-2S</keyword>
<dbReference type="InterPro" id="IPR010240">
    <property type="entry name" value="Cys_deSase_IscS"/>
</dbReference>
<dbReference type="HAMAP" id="MF_00331">
    <property type="entry name" value="Cys_desulf_IscS"/>
    <property type="match status" value="1"/>
</dbReference>
<dbReference type="InterPro" id="IPR016454">
    <property type="entry name" value="Cysteine_dSase"/>
</dbReference>
<comment type="pathway">
    <text evidence="10">Cofactor biosynthesis; iron-sulfur cluster biosynthesis.</text>
</comment>
<evidence type="ECO:0000256" key="10">
    <source>
        <dbReference type="HAMAP-Rule" id="MF_00331"/>
    </source>
</evidence>
<dbReference type="InterPro" id="IPR020578">
    <property type="entry name" value="Aminotrans_V_PyrdxlP_BS"/>
</dbReference>
<evidence type="ECO:0000256" key="2">
    <source>
        <dbReference type="ARBA" id="ARBA00006490"/>
    </source>
</evidence>
<evidence type="ECO:0000256" key="4">
    <source>
        <dbReference type="ARBA" id="ARBA00022714"/>
    </source>
</evidence>
<keyword evidence="8 10" id="KW-0411">Iron-sulfur</keyword>
<dbReference type="InterPro" id="IPR000192">
    <property type="entry name" value="Aminotrans_V_dom"/>
</dbReference>
<dbReference type="PANTHER" id="PTHR11601">
    <property type="entry name" value="CYSTEINE DESULFURYLASE FAMILY MEMBER"/>
    <property type="match status" value="1"/>
</dbReference>
<keyword evidence="6 10" id="KW-0663">Pyridoxal phosphate</keyword>
<feature type="binding site" evidence="10">
    <location>
        <begin position="74"/>
        <end position="75"/>
    </location>
    <ligand>
        <name>pyridoxal 5'-phosphate</name>
        <dbReference type="ChEBI" id="CHEBI:597326"/>
    </ligand>
</feature>
<dbReference type="NCBIfam" id="NF010611">
    <property type="entry name" value="PRK14012.1"/>
    <property type="match status" value="1"/>
</dbReference>
<evidence type="ECO:0000256" key="6">
    <source>
        <dbReference type="ARBA" id="ARBA00022898"/>
    </source>
</evidence>
<organism evidence="14 15">
    <name type="scientific">Hymenobacter glacieicola</name>
    <dbReference type="NCBI Taxonomy" id="1562124"/>
    <lineage>
        <taxon>Bacteria</taxon>
        <taxon>Pseudomonadati</taxon>
        <taxon>Bacteroidota</taxon>
        <taxon>Cytophagia</taxon>
        <taxon>Cytophagales</taxon>
        <taxon>Hymenobacteraceae</taxon>
        <taxon>Hymenobacter</taxon>
    </lineage>
</organism>
<reference evidence="15" key="1">
    <citation type="journal article" date="2019" name="Int. J. Syst. Evol. Microbiol.">
        <title>The Global Catalogue of Microorganisms (GCM) 10K type strain sequencing project: providing services to taxonomists for standard genome sequencing and annotation.</title>
        <authorList>
            <consortium name="The Broad Institute Genomics Platform"/>
            <consortium name="The Broad Institute Genome Sequencing Center for Infectious Disease"/>
            <person name="Wu L."/>
            <person name="Ma J."/>
        </authorList>
    </citation>
    <scope>NUCLEOTIDE SEQUENCE [LARGE SCALE GENOMIC DNA]</scope>
    <source>
        <strain evidence="15">CGMCC 1.12990</strain>
    </source>
</reference>
<name>A0ABQ1WXA6_9BACT</name>
<feature type="binding site" evidence="10">
    <location>
        <position position="243"/>
    </location>
    <ligand>
        <name>pyridoxal 5'-phosphate</name>
        <dbReference type="ChEBI" id="CHEBI:597326"/>
    </ligand>
</feature>
<evidence type="ECO:0000256" key="3">
    <source>
        <dbReference type="ARBA" id="ARBA00022679"/>
    </source>
</evidence>
<feature type="modified residue" description="N6-(pyridoxal phosphate)lysine" evidence="10">
    <location>
        <position position="205"/>
    </location>
</feature>
<keyword evidence="12" id="KW-0175">Coiled coil</keyword>
<evidence type="ECO:0000256" key="11">
    <source>
        <dbReference type="RuleBase" id="RU004504"/>
    </source>
</evidence>
<dbReference type="Gene3D" id="3.40.640.10">
    <property type="entry name" value="Type I PLP-dependent aspartate aminotransferase-like (Major domain)"/>
    <property type="match status" value="1"/>
</dbReference>
<dbReference type="PANTHER" id="PTHR11601:SF34">
    <property type="entry name" value="CYSTEINE DESULFURASE"/>
    <property type="match status" value="1"/>
</dbReference>
<evidence type="ECO:0000256" key="7">
    <source>
        <dbReference type="ARBA" id="ARBA00023004"/>
    </source>
</evidence>
<feature type="binding site" evidence="10">
    <location>
        <position position="154"/>
    </location>
    <ligand>
        <name>pyridoxal 5'-phosphate</name>
        <dbReference type="ChEBI" id="CHEBI:597326"/>
    </ligand>
</feature>
<dbReference type="Gene3D" id="3.90.1150.10">
    <property type="entry name" value="Aspartate Aminotransferase, domain 1"/>
    <property type="match status" value="1"/>
</dbReference>
<evidence type="ECO:0000313" key="14">
    <source>
        <dbReference type="EMBL" id="GGG48636.1"/>
    </source>
</evidence>
<gene>
    <name evidence="10 14" type="primary">iscS</name>
    <name evidence="14" type="ORF">GCM10011378_25980</name>
</gene>
<evidence type="ECO:0000313" key="15">
    <source>
        <dbReference type="Proteomes" id="UP000601361"/>
    </source>
</evidence>
<accession>A0ABQ1WXA6</accession>
<comment type="cofactor">
    <cofactor evidence="1 10 11">
        <name>pyridoxal 5'-phosphate</name>
        <dbReference type="ChEBI" id="CHEBI:597326"/>
    </cofactor>
</comment>
<feature type="active site" description="Cysteine persulfide intermediate" evidence="10">
    <location>
        <position position="328"/>
    </location>
</feature>
<evidence type="ECO:0000256" key="12">
    <source>
        <dbReference type="SAM" id="Coils"/>
    </source>
</evidence>
<dbReference type="InterPro" id="IPR015424">
    <property type="entry name" value="PyrdxlP-dep_Trfase"/>
</dbReference>
<evidence type="ECO:0000259" key="13">
    <source>
        <dbReference type="Pfam" id="PF00266"/>
    </source>
</evidence>
<keyword evidence="7 10" id="KW-0408">Iron</keyword>
<dbReference type="RefSeq" id="WP_188558281.1">
    <property type="nucleotide sequence ID" value="NZ_BMGS01000006.1"/>
</dbReference>
<dbReference type="Proteomes" id="UP000601361">
    <property type="component" value="Unassembled WGS sequence"/>
</dbReference>
<feature type="coiled-coil region" evidence="12">
    <location>
        <begin position="260"/>
        <end position="294"/>
    </location>
</feature>
<evidence type="ECO:0000256" key="9">
    <source>
        <dbReference type="ARBA" id="ARBA00050776"/>
    </source>
</evidence>
<keyword evidence="15" id="KW-1185">Reference proteome</keyword>
<feature type="binding site" evidence="10">
    <location>
        <position position="182"/>
    </location>
    <ligand>
        <name>pyridoxal 5'-phosphate</name>
        <dbReference type="ChEBI" id="CHEBI:597326"/>
    </ligand>
</feature>
<proteinExistence type="inferred from homology"/>
<feature type="binding site" description="via persulfide group" evidence="10">
    <location>
        <position position="328"/>
    </location>
    <ligand>
        <name>[2Fe-2S] cluster</name>
        <dbReference type="ChEBI" id="CHEBI:190135"/>
        <note>ligand shared with IscU</note>
    </ligand>
</feature>
<keyword evidence="10" id="KW-0963">Cytoplasm</keyword>
<evidence type="ECO:0000256" key="5">
    <source>
        <dbReference type="ARBA" id="ARBA00022723"/>
    </source>
</evidence>
<comment type="function">
    <text evidence="10">Master enzyme that delivers sulfur to a number of partners involved in Fe-S cluster assembly, tRNA modification or cofactor biosynthesis. Catalyzes the removal of elemental sulfur atoms from cysteine to produce alanine. Functions as a sulfur delivery protein for Fe-S cluster synthesis onto IscU, an Fe-S scaffold assembly protein, as well as other S acceptor proteins.</text>
</comment>
<dbReference type="InterPro" id="IPR015421">
    <property type="entry name" value="PyrdxlP-dep_Trfase_major"/>
</dbReference>
<comment type="similarity">
    <text evidence="2 10">Belongs to the class-V pyridoxal-phosphate-dependent aminotransferase family. NifS/IscS subfamily.</text>
</comment>
<feature type="binding site" evidence="10">
    <location>
        <begin position="202"/>
        <end position="204"/>
    </location>
    <ligand>
        <name>pyridoxal 5'-phosphate</name>
        <dbReference type="ChEBI" id="CHEBI:597326"/>
    </ligand>
</feature>
<evidence type="ECO:0000256" key="1">
    <source>
        <dbReference type="ARBA" id="ARBA00001933"/>
    </source>
</evidence>
<evidence type="ECO:0000256" key="8">
    <source>
        <dbReference type="ARBA" id="ARBA00023014"/>
    </source>
</evidence>
<comment type="catalytic activity">
    <reaction evidence="9 10">
        <text>(sulfur carrier)-H + L-cysteine = (sulfur carrier)-SH + L-alanine</text>
        <dbReference type="Rhea" id="RHEA:43892"/>
        <dbReference type="Rhea" id="RHEA-COMP:14737"/>
        <dbReference type="Rhea" id="RHEA-COMP:14739"/>
        <dbReference type="ChEBI" id="CHEBI:29917"/>
        <dbReference type="ChEBI" id="CHEBI:35235"/>
        <dbReference type="ChEBI" id="CHEBI:57972"/>
        <dbReference type="ChEBI" id="CHEBI:64428"/>
        <dbReference type="EC" id="2.8.1.7"/>
    </reaction>
</comment>
<comment type="subcellular location">
    <subcellularLocation>
        <location evidence="10">Cytoplasm</location>
    </subcellularLocation>
</comment>
<dbReference type="SUPFAM" id="SSF53383">
    <property type="entry name" value="PLP-dependent transferases"/>
    <property type="match status" value="1"/>
</dbReference>
<protein>
    <recommendedName>
        <fullName evidence="10">Cysteine desulfurase IscS</fullName>
        <ecNumber evidence="10">2.8.1.7</ecNumber>
    </recommendedName>
</protein>
<comment type="subunit">
    <text evidence="10">Homodimer. Forms a heterotetramer with IscU, interacts with other sulfur acceptors.</text>
</comment>
<dbReference type="PIRSF" id="PIRSF005572">
    <property type="entry name" value="NifS"/>
    <property type="match status" value="1"/>
</dbReference>
<comment type="caution">
    <text evidence="14">The sequence shown here is derived from an EMBL/GenBank/DDBJ whole genome shotgun (WGS) entry which is preliminary data.</text>
</comment>
<keyword evidence="3 10" id="KW-0808">Transferase</keyword>